<feature type="compositionally biased region" description="Basic residues" evidence="10">
    <location>
        <begin position="377"/>
        <end position="388"/>
    </location>
</feature>
<dbReference type="GO" id="GO:0008270">
    <property type="term" value="F:zinc ion binding"/>
    <property type="evidence" value="ECO:0007669"/>
    <property type="project" value="UniProtKB-KW"/>
</dbReference>
<feature type="compositionally biased region" description="Basic and acidic residues" evidence="10">
    <location>
        <begin position="1093"/>
        <end position="1106"/>
    </location>
</feature>
<keyword evidence="6" id="KW-0862">Zinc</keyword>
<dbReference type="PROSITE" id="PS50106">
    <property type="entry name" value="PDZ"/>
    <property type="match status" value="1"/>
</dbReference>
<evidence type="ECO:0000256" key="1">
    <source>
        <dbReference type="ARBA" id="ARBA00022553"/>
    </source>
</evidence>
<feature type="compositionally biased region" description="Basic and acidic residues" evidence="10">
    <location>
        <begin position="992"/>
        <end position="1009"/>
    </location>
</feature>
<evidence type="ECO:0000256" key="9">
    <source>
        <dbReference type="PROSITE-ProRule" id="PRU00091"/>
    </source>
</evidence>
<dbReference type="InterPro" id="IPR035892">
    <property type="entry name" value="C2_domain_sf"/>
</dbReference>
<gene>
    <name evidence="16" type="primary">RIMS1</name>
</gene>
<dbReference type="RefSeq" id="XP_027457595.1">
    <property type="nucleotide sequence ID" value="XM_027601794.1"/>
</dbReference>
<dbReference type="GO" id="GO:0048788">
    <property type="term" value="C:cytoskeleton of presynaptic active zone"/>
    <property type="evidence" value="ECO:0007669"/>
    <property type="project" value="TreeGrafter"/>
</dbReference>
<feature type="compositionally biased region" description="Low complexity" evidence="10">
    <location>
        <begin position="700"/>
        <end position="716"/>
    </location>
</feature>
<dbReference type="GO" id="GO:0048791">
    <property type="term" value="P:calcium ion-regulated exocytosis of neurotransmitter"/>
    <property type="evidence" value="ECO:0007669"/>
    <property type="project" value="TreeGrafter"/>
</dbReference>
<dbReference type="GO" id="GO:0042734">
    <property type="term" value="C:presynaptic membrane"/>
    <property type="evidence" value="ECO:0007669"/>
    <property type="project" value="TreeGrafter"/>
</dbReference>
<keyword evidence="2" id="KW-0479">Metal-binding</keyword>
<feature type="compositionally biased region" description="Basic and acidic residues" evidence="10">
    <location>
        <begin position="1064"/>
        <end position="1080"/>
    </location>
</feature>
<keyword evidence="4 9" id="KW-0863">Zinc-finger</keyword>
<evidence type="ECO:0000259" key="13">
    <source>
        <dbReference type="PROSITE" id="PS50178"/>
    </source>
</evidence>
<dbReference type="InterPro" id="IPR001478">
    <property type="entry name" value="PDZ"/>
</dbReference>
<feature type="compositionally biased region" description="Low complexity" evidence="10">
    <location>
        <begin position="412"/>
        <end position="431"/>
    </location>
</feature>
<dbReference type="GO" id="GO:0042391">
    <property type="term" value="P:regulation of membrane potential"/>
    <property type="evidence" value="ECO:0007669"/>
    <property type="project" value="TreeGrafter"/>
</dbReference>
<feature type="domain" description="FYVE-type" evidence="13">
    <location>
        <begin position="110"/>
        <end position="170"/>
    </location>
</feature>
<feature type="compositionally biased region" description="Pro residues" evidence="10">
    <location>
        <begin position="9"/>
        <end position="20"/>
    </location>
</feature>
<dbReference type="GO" id="GO:0048167">
    <property type="term" value="P:regulation of synaptic plasticity"/>
    <property type="evidence" value="ECO:0007669"/>
    <property type="project" value="TreeGrafter"/>
</dbReference>
<feature type="domain" description="PDZ" evidence="12">
    <location>
        <begin position="605"/>
        <end position="691"/>
    </location>
</feature>
<evidence type="ECO:0000259" key="14">
    <source>
        <dbReference type="PROSITE" id="PS50916"/>
    </source>
</evidence>
<dbReference type="SUPFAM" id="SSF50156">
    <property type="entry name" value="PDZ domain-like"/>
    <property type="match status" value="1"/>
</dbReference>
<feature type="region of interest" description="Disordered" evidence="10">
    <location>
        <begin position="1187"/>
        <end position="1230"/>
    </location>
</feature>
<dbReference type="FunFam" id="2.30.42.10:FF:000003">
    <property type="entry name" value="Regulating synaptic membrane exocytosis protein 1, putative"/>
    <property type="match status" value="1"/>
</dbReference>
<feature type="compositionally biased region" description="Basic and acidic residues" evidence="10">
    <location>
        <begin position="1414"/>
        <end position="1427"/>
    </location>
</feature>
<dbReference type="GO" id="GO:0030154">
    <property type="term" value="P:cell differentiation"/>
    <property type="evidence" value="ECO:0007669"/>
    <property type="project" value="UniProtKB-KW"/>
</dbReference>
<dbReference type="GeneID" id="113926635"/>
<keyword evidence="5" id="KW-0221">Differentiation</keyword>
<dbReference type="Proteomes" id="UP000515165">
    <property type="component" value="Chromosome 7"/>
</dbReference>
<feature type="region of interest" description="Disordered" evidence="10">
    <location>
        <begin position="1345"/>
        <end position="1365"/>
    </location>
</feature>
<feature type="compositionally biased region" description="Basic and acidic residues" evidence="10">
    <location>
        <begin position="204"/>
        <end position="217"/>
    </location>
</feature>
<evidence type="ECO:0000256" key="7">
    <source>
        <dbReference type="ARBA" id="ARBA00023018"/>
    </source>
</evidence>
<dbReference type="CDD" id="cd06714">
    <property type="entry name" value="PDZ_RIM-like"/>
    <property type="match status" value="1"/>
</dbReference>
<feature type="compositionally biased region" description="Polar residues" evidence="10">
    <location>
        <begin position="935"/>
        <end position="944"/>
    </location>
</feature>
<feature type="compositionally biased region" description="Basic and acidic residues" evidence="10">
    <location>
        <begin position="462"/>
        <end position="475"/>
    </location>
</feature>
<feature type="compositionally biased region" description="Polar residues" evidence="10">
    <location>
        <begin position="183"/>
        <end position="199"/>
    </location>
</feature>
<dbReference type="CDD" id="cd04031">
    <property type="entry name" value="C2A_RIM1alpha"/>
    <property type="match status" value="1"/>
</dbReference>
<feature type="compositionally biased region" description="Polar residues" evidence="10">
    <location>
        <begin position="218"/>
        <end position="235"/>
    </location>
</feature>
<proteinExistence type="predicted"/>
<evidence type="ECO:0000256" key="3">
    <source>
        <dbReference type="ARBA" id="ARBA00022737"/>
    </source>
</evidence>
<dbReference type="InterPro" id="IPR011011">
    <property type="entry name" value="Znf_FYVE_PHD"/>
</dbReference>
<feature type="region of interest" description="Disordered" evidence="10">
    <location>
        <begin position="698"/>
        <end position="732"/>
    </location>
</feature>
<evidence type="ECO:0000256" key="5">
    <source>
        <dbReference type="ARBA" id="ARBA00022782"/>
    </source>
</evidence>
<feature type="domain" description="C2" evidence="11">
    <location>
        <begin position="742"/>
        <end position="865"/>
    </location>
</feature>
<organism evidence="15 16">
    <name type="scientific">Zalophus californianus</name>
    <name type="common">California sealion</name>
    <dbReference type="NCBI Taxonomy" id="9704"/>
    <lineage>
        <taxon>Eukaryota</taxon>
        <taxon>Metazoa</taxon>
        <taxon>Chordata</taxon>
        <taxon>Craniata</taxon>
        <taxon>Vertebrata</taxon>
        <taxon>Euteleostomi</taxon>
        <taxon>Mammalia</taxon>
        <taxon>Eutheria</taxon>
        <taxon>Laurasiatheria</taxon>
        <taxon>Carnivora</taxon>
        <taxon>Caniformia</taxon>
        <taxon>Pinnipedia</taxon>
        <taxon>Otariidae</taxon>
        <taxon>Zalophus</taxon>
    </lineage>
</organism>
<keyword evidence="7" id="KW-0770">Synapse</keyword>
<dbReference type="GO" id="GO:0006886">
    <property type="term" value="P:intracellular protein transport"/>
    <property type="evidence" value="ECO:0007669"/>
    <property type="project" value="InterPro"/>
</dbReference>
<dbReference type="PANTHER" id="PTHR12157:SF18">
    <property type="entry name" value="REGULATING SYNAPTIC MEMBRANE EXOCYTOSIS PROTEIN 1"/>
    <property type="match status" value="1"/>
</dbReference>
<feature type="compositionally biased region" description="Basic residues" evidence="10">
    <location>
        <begin position="515"/>
        <end position="527"/>
    </location>
</feature>
<dbReference type="InterPro" id="IPR000008">
    <property type="entry name" value="C2_dom"/>
</dbReference>
<feature type="region of interest" description="Disordered" evidence="10">
    <location>
        <begin position="1"/>
        <end position="26"/>
    </location>
</feature>
<dbReference type="SUPFAM" id="SSF57903">
    <property type="entry name" value="FYVE/PHD zinc finger"/>
    <property type="match status" value="1"/>
</dbReference>
<evidence type="ECO:0000256" key="2">
    <source>
        <dbReference type="ARBA" id="ARBA00022723"/>
    </source>
</evidence>
<dbReference type="SMART" id="SM00239">
    <property type="entry name" value="C2"/>
    <property type="match status" value="2"/>
</dbReference>
<name>A0A6J2DMB7_ZALCA</name>
<dbReference type="Gene3D" id="2.30.42.10">
    <property type="match status" value="1"/>
</dbReference>
<evidence type="ECO:0000256" key="4">
    <source>
        <dbReference type="ARBA" id="ARBA00022771"/>
    </source>
</evidence>
<dbReference type="Pfam" id="PF00168">
    <property type="entry name" value="C2"/>
    <property type="match status" value="2"/>
</dbReference>
<dbReference type="CDD" id="cd04028">
    <property type="entry name" value="C2B_RIM1alpha"/>
    <property type="match status" value="1"/>
</dbReference>
<keyword evidence="15" id="KW-1185">Reference proteome</keyword>
<dbReference type="Pfam" id="PF00595">
    <property type="entry name" value="PDZ"/>
    <property type="match status" value="1"/>
</dbReference>
<feature type="region of interest" description="Disordered" evidence="10">
    <location>
        <begin position="182"/>
        <end position="555"/>
    </location>
</feature>
<feature type="region of interest" description="Disordered" evidence="10">
    <location>
        <begin position="870"/>
        <end position="1021"/>
    </location>
</feature>
<feature type="domain" description="C2" evidence="11">
    <location>
        <begin position="1475"/>
        <end position="1593"/>
    </location>
</feature>
<dbReference type="InterPro" id="IPR036034">
    <property type="entry name" value="PDZ_sf"/>
</dbReference>
<feature type="compositionally biased region" description="Acidic residues" evidence="10">
    <location>
        <begin position="545"/>
        <end position="555"/>
    </location>
</feature>
<feature type="compositionally biased region" description="Polar residues" evidence="10">
    <location>
        <begin position="497"/>
        <end position="509"/>
    </location>
</feature>
<dbReference type="GO" id="GO:0050806">
    <property type="term" value="P:positive regulation of synaptic transmission"/>
    <property type="evidence" value="ECO:0007669"/>
    <property type="project" value="TreeGrafter"/>
</dbReference>
<dbReference type="FunFam" id="2.60.40.150:FF:000003">
    <property type="entry name" value="Regulating synaptic membrane exocytosis protein 2"/>
    <property type="match status" value="1"/>
</dbReference>
<dbReference type="Pfam" id="PF22601">
    <property type="entry name" value="RIM2a_ZnF"/>
    <property type="match status" value="1"/>
</dbReference>
<dbReference type="CTD" id="22999"/>
<dbReference type="Gene3D" id="3.30.40.10">
    <property type="entry name" value="Zinc/RING finger domain, C3HC4 (zinc finger)"/>
    <property type="match status" value="1"/>
</dbReference>
<dbReference type="PROSITE" id="PS50178">
    <property type="entry name" value="ZF_FYVE"/>
    <property type="match status" value="1"/>
</dbReference>
<accession>A0A6J2DMB7</accession>
<keyword evidence="3" id="KW-0677">Repeat</keyword>
<dbReference type="Gene3D" id="2.60.40.150">
    <property type="entry name" value="C2 domain"/>
    <property type="match status" value="2"/>
</dbReference>
<evidence type="ECO:0000313" key="16">
    <source>
        <dbReference type="RefSeq" id="XP_027457595.1"/>
    </source>
</evidence>
<keyword evidence="1" id="KW-0597">Phosphoprotein</keyword>
<dbReference type="PANTHER" id="PTHR12157">
    <property type="entry name" value="REGULATING SYNAPTIC MEMBRANE EXOCYTOSIS PROTEIN"/>
    <property type="match status" value="1"/>
</dbReference>
<dbReference type="PROSITE" id="PS50004">
    <property type="entry name" value="C2"/>
    <property type="match status" value="2"/>
</dbReference>
<feature type="region of interest" description="Disordered" evidence="10">
    <location>
        <begin position="1278"/>
        <end position="1320"/>
    </location>
</feature>
<dbReference type="FunFam" id="3.30.40.10:FF:000546">
    <property type="entry name" value="Regulating synaptic membrane exocytosis 1"/>
    <property type="match status" value="1"/>
</dbReference>
<evidence type="ECO:0000256" key="10">
    <source>
        <dbReference type="SAM" id="MobiDB-lite"/>
    </source>
</evidence>
<dbReference type="InterPro" id="IPR010911">
    <property type="entry name" value="Rab_BD"/>
</dbReference>
<evidence type="ECO:0000313" key="15">
    <source>
        <dbReference type="Proteomes" id="UP000515165"/>
    </source>
</evidence>
<evidence type="ECO:0000259" key="11">
    <source>
        <dbReference type="PROSITE" id="PS50004"/>
    </source>
</evidence>
<feature type="compositionally biased region" description="Low complexity" evidence="10">
    <location>
        <begin position="1291"/>
        <end position="1312"/>
    </location>
</feature>
<feature type="region of interest" description="Disordered" evidence="10">
    <location>
        <begin position="1034"/>
        <end position="1160"/>
    </location>
</feature>
<sequence length="1629" mass="181902">MSSAVGPRGPRPPTVPPPMQELPDLSHLTEEERNIIMAVMDRQKEEEEKEEAMLKCVVRDMAKPAVCKTPRNAENQPHQPSPRLHQQFESYKEQVRKIGEEARRYQGEHKDDAPTCGICHKTKFADGCGHLCSYCRTKFCARCGGRVSLRSNNEDKVVMWVCNLCRKQQEILTKSGAWFFGSGPQQPSQDGTLSDTATGAGSEVPREKKARLQERSRSQTPLSTAAASSQDTAPPSAQPDRSKGAESSQQAVGPEQKQVSSRSRSEPPRERKKTPGLSEQNGKGAQKSERKRVPKSSVQPGEGALEERERKERRESRRLEKGRSQDYPDVPEKREDRKAVDDEKQRKEEEYQTRYRSDPNLARYPVKPPPEEQQMRMHARVSRARHERRHSDVALPRTEAGAALPESKAGKRAPAAARASPPESPRAYSAERTAEARAPGAKQLTNHSPPAPRHGPVPAEALEPKAQEPLRKQSRLDPSSAVLIRKSKREKVETMLRNDSLSSDQSESVRPSPPKPHRSKRGGKKRQMSVSSSEEEGVSTPEYTSCEDVELESESVSEKGDLDYYWLDPATWHSRETSPISSHPVTWQPSKEGDRLIGRVILNKRTTMPKESGALLGLKVVGGKMTDLGRLGAFITKVKKGSLADVVGHLRAGDEVLEWNGKPLPGATNEEVYNIILESKSEPQVEIIVSRPIGDIPRIPESSHPPLESSSSSFESQKMERPSISVISPTSPGALKDAPQVLPGQLSVKLWYDKVGHQLIVNVLQATDLPTRVDGRPRNPYVKMYFLPDRSDKSKRRTKTVKKVLEPKWNQTFVYSHVHRRDFRERMLEITVWDQPRVQEEESEFLGEILIELETALLDDEPHWYKLQTHDESSLPLPQPSPFMPRRHIHGESSSKKLQRSQRISDSDISDYEVDDGIGVVPPVGYRSSARESKSTTLTVPEQQRTTHHRSRSVSPHRGDDQGRPRSRLPNVPLQRSLDEIHPTRRSRSPTRHHDASRSPVDHRSRDVDSQYLSEQDSELLMLPRAKRGRSAECLHTTSELQPSLDRARSASTNCLRPDTSLHSPERERGRWSPSLDRRRPPSPRIQIQHASPENDRHSRKSERSSIQKQTRKGTASDAERVLPPCLSRRGYAALRATDQPVLRGKHPARSRSSEHSSVRTLCSTHHLAPGGSAPPSPLLTRMHRQASPTHLPPADTSFSNRRGRQLPQVPVRSGSIEQEQEKYNSSTKASLVVEERTRQMKMKVHRFKQTTGSGSSQELDREQYSKYNIHKDQYRSCDNVSAKSSDSDVSDVSAISRTSSASRLSSTSFMSEQSEHPRGRIRRMGTSGRAITKSTSVSGEMYTLEHNDGSQSDTAVGTVGAGGKKRRSSLSAKVVAIVSRRSRSTSQLSQTESGHKKLKSTIQRSTETGMAAEMRKMVRQPSRESTDGSINSYSSEGNLIFPGVRLGADSQFSDFLDGLGPAQLVGRQTLATPAMGDIQIGMEDKKGQLEVEVIRARSLTQKPGSKSTPAPYVKVYLLENGACIAKKKTRIARKTLDPLYQQSLVFDESPQGKVLQVIVWGDYGRMDHKCFMGVAQILLEELDLSSMVIGWYKLFPPSSLVDPTLTPLTRRASQSSLESSTGPPCIRS</sequence>
<feature type="domain" description="RabBD" evidence="14">
    <location>
        <begin position="22"/>
        <end position="182"/>
    </location>
</feature>
<dbReference type="GO" id="GO:2000300">
    <property type="term" value="P:regulation of synaptic vesicle exocytosis"/>
    <property type="evidence" value="ECO:0007669"/>
    <property type="project" value="TreeGrafter"/>
</dbReference>
<evidence type="ECO:0000256" key="8">
    <source>
        <dbReference type="ARBA" id="ARBA00034103"/>
    </source>
</evidence>
<reference evidence="16" key="1">
    <citation type="submission" date="2025-08" db="UniProtKB">
        <authorList>
            <consortium name="RefSeq"/>
        </authorList>
    </citation>
    <scope>IDENTIFICATION</scope>
    <source>
        <tissue evidence="16">Blood</tissue>
    </source>
</reference>
<dbReference type="SUPFAM" id="SSF49562">
    <property type="entry name" value="C2 domain (Calcium/lipid-binding domain, CaLB)"/>
    <property type="match status" value="2"/>
</dbReference>
<feature type="region of interest" description="Disordered" evidence="10">
    <location>
        <begin position="1382"/>
        <end position="1432"/>
    </location>
</feature>
<dbReference type="GO" id="GO:0031267">
    <property type="term" value="F:small GTPase binding"/>
    <property type="evidence" value="ECO:0007669"/>
    <property type="project" value="InterPro"/>
</dbReference>
<protein>
    <submittedName>
        <fullName evidence="16">Regulating synaptic membrane exocytosis protein 1 isoform X5</fullName>
    </submittedName>
</protein>
<dbReference type="InterPro" id="IPR013083">
    <property type="entry name" value="Znf_RING/FYVE/PHD"/>
</dbReference>
<dbReference type="PROSITE" id="PS50916">
    <property type="entry name" value="RABBD"/>
    <property type="match status" value="1"/>
</dbReference>
<feature type="compositionally biased region" description="Basic and acidic residues" evidence="10">
    <location>
        <begin position="305"/>
        <end position="357"/>
    </location>
</feature>
<evidence type="ECO:0000259" key="12">
    <source>
        <dbReference type="PROSITE" id="PS50106"/>
    </source>
</evidence>
<dbReference type="GO" id="GO:0044325">
    <property type="term" value="F:transmembrane transporter binding"/>
    <property type="evidence" value="ECO:0007669"/>
    <property type="project" value="TreeGrafter"/>
</dbReference>
<dbReference type="InterPro" id="IPR054386">
    <property type="entry name" value="RIM_Znf"/>
</dbReference>
<dbReference type="InterPro" id="IPR039032">
    <property type="entry name" value="Rim-like"/>
</dbReference>
<dbReference type="FunFam" id="2.60.40.150:FF:000001">
    <property type="entry name" value="Regulating synaptic membrane exocytosis 3, isoform CRA_a"/>
    <property type="match status" value="1"/>
</dbReference>
<evidence type="ECO:0000256" key="6">
    <source>
        <dbReference type="ARBA" id="ARBA00022833"/>
    </source>
</evidence>
<comment type="subcellular location">
    <subcellularLocation>
        <location evidence="8">Synapse</location>
    </subcellularLocation>
</comment>
<dbReference type="SMART" id="SM00228">
    <property type="entry name" value="PDZ"/>
    <property type="match status" value="1"/>
</dbReference>
<dbReference type="InterPro" id="IPR017455">
    <property type="entry name" value="Znf_FYVE-rel"/>
</dbReference>